<dbReference type="Proteomes" id="UP000246410">
    <property type="component" value="Unassembled WGS sequence"/>
</dbReference>
<gene>
    <name evidence="1" type="ORF">DFR69_113160</name>
</gene>
<sequence length="290" mass="31799">MTHNRIDRAPVSQNSAHLERIAVAIEKAGFRVEPIADFHADTVALRIPAVMSAHVAERTTRAAELRGSHDLIDLVHSPDVSAVLPYGTRSGFVYPYVVCHVLDLIARAEMADDSVAASDLATLEGGRTIGLGDADPHTDYPANLYDPDPSEIHGLNVHLTLRGSAAARFSSIRSYAQVQEIAGVLTEARRGGRTHAEINDMFSEVYADQMSVASVPVPHRAGDVLVFQARPHHSRGLLPVVHHFESRTEDRWHTVFSPRTGSVTAVTEQRRVIADHLHLHYLGYHGRAMS</sequence>
<dbReference type="EMBL" id="QGTL01000013">
    <property type="protein sequence ID" value="PWV70446.1"/>
    <property type="molecule type" value="Genomic_DNA"/>
</dbReference>
<protein>
    <submittedName>
        <fullName evidence="1">Uncharacterized protein</fullName>
    </submittedName>
</protein>
<accession>A0A317N593</accession>
<keyword evidence="2" id="KW-1185">Reference proteome</keyword>
<comment type="caution">
    <text evidence="1">The sequence shown here is derived from an EMBL/GenBank/DDBJ whole genome shotgun (WGS) entry which is preliminary data.</text>
</comment>
<reference evidence="1 2" key="1">
    <citation type="submission" date="2018-05" db="EMBL/GenBank/DDBJ databases">
        <title>Genomic Encyclopedia of Type Strains, Phase IV (KMG-IV): sequencing the most valuable type-strain genomes for metagenomic binning, comparative biology and taxonomic classification.</title>
        <authorList>
            <person name="Goeker M."/>
        </authorList>
    </citation>
    <scope>NUCLEOTIDE SEQUENCE [LARGE SCALE GENOMIC DNA]</scope>
    <source>
        <strain evidence="1 2">DSM 44717</strain>
    </source>
</reference>
<name>A0A317N593_9NOCA</name>
<proteinExistence type="predicted"/>
<organism evidence="1 2">
    <name type="scientific">Nocardia neocaledoniensis</name>
    <dbReference type="NCBI Taxonomy" id="236511"/>
    <lineage>
        <taxon>Bacteria</taxon>
        <taxon>Bacillati</taxon>
        <taxon>Actinomycetota</taxon>
        <taxon>Actinomycetes</taxon>
        <taxon>Mycobacteriales</taxon>
        <taxon>Nocardiaceae</taxon>
        <taxon>Nocardia</taxon>
    </lineage>
</organism>
<dbReference type="AlphaFoldDB" id="A0A317N593"/>
<evidence type="ECO:0000313" key="2">
    <source>
        <dbReference type="Proteomes" id="UP000246410"/>
    </source>
</evidence>
<evidence type="ECO:0000313" key="1">
    <source>
        <dbReference type="EMBL" id="PWV70446.1"/>
    </source>
</evidence>